<reference evidence="6 7" key="2">
    <citation type="submission" date="2024-03" db="EMBL/GenBank/DDBJ databases">
        <title>The Genome Sequence of Enterococcus sp. DIV0205d.</title>
        <authorList>
            <consortium name="The Broad Institute Genomics Platform"/>
            <consortium name="The Broad Institute Microbial Omics Core"/>
            <consortium name="The Broad Institute Genomic Center for Infectious Diseases"/>
            <person name="Earl A."/>
            <person name="Manson A."/>
            <person name="Gilmore M."/>
            <person name="Schwartman J."/>
            <person name="Shea T."/>
            <person name="Abouelleil A."/>
            <person name="Cao P."/>
            <person name="Chapman S."/>
            <person name="Cusick C."/>
            <person name="Young S."/>
            <person name="Neafsey D."/>
            <person name="Nusbaum C."/>
            <person name="Birren B."/>
        </authorList>
    </citation>
    <scope>NUCLEOTIDE SEQUENCE [LARGE SCALE GENOMIC DNA]</scope>
    <source>
        <strain evidence="6 7">7F3_DIV0205</strain>
    </source>
</reference>
<dbReference type="Pfam" id="PF13411">
    <property type="entry name" value="MerR_1"/>
    <property type="match status" value="1"/>
</dbReference>
<dbReference type="PANTHER" id="PTHR30204">
    <property type="entry name" value="REDOX-CYCLING DRUG-SENSING TRANSCRIPTIONAL ACTIVATOR SOXR"/>
    <property type="match status" value="1"/>
</dbReference>
<evidence type="ECO:0000256" key="4">
    <source>
        <dbReference type="ARBA" id="ARBA00023163"/>
    </source>
</evidence>
<dbReference type="PANTHER" id="PTHR30204:SF69">
    <property type="entry name" value="MERR-FAMILY TRANSCRIPTIONAL REGULATOR"/>
    <property type="match status" value="1"/>
</dbReference>
<evidence type="ECO:0000256" key="2">
    <source>
        <dbReference type="ARBA" id="ARBA00023015"/>
    </source>
</evidence>
<proteinExistence type="predicted"/>
<dbReference type="PROSITE" id="PS50937">
    <property type="entry name" value="HTH_MERR_2"/>
    <property type="match status" value="1"/>
</dbReference>
<keyword evidence="4" id="KW-0804">Transcription</keyword>
<feature type="domain" description="HTH merR-type" evidence="5">
    <location>
        <begin position="1"/>
        <end position="68"/>
    </location>
</feature>
<keyword evidence="1" id="KW-0678">Repressor</keyword>
<organism evidence="6 7">
    <name type="scientific">Candidatus Enterococcus palustris</name>
    <dbReference type="NCBI Taxonomy" id="1834189"/>
    <lineage>
        <taxon>Bacteria</taxon>
        <taxon>Bacillati</taxon>
        <taxon>Bacillota</taxon>
        <taxon>Bacilli</taxon>
        <taxon>Lactobacillales</taxon>
        <taxon>Enterococcaceae</taxon>
        <taxon>Enterococcus</taxon>
    </lineage>
</organism>
<dbReference type="SUPFAM" id="SSF46955">
    <property type="entry name" value="Putative DNA-binding domain"/>
    <property type="match status" value="1"/>
</dbReference>
<dbReference type="InterPro" id="IPR009061">
    <property type="entry name" value="DNA-bd_dom_put_sf"/>
</dbReference>
<keyword evidence="2" id="KW-0805">Transcription regulation</keyword>
<sequence>MNITAFAQQFNLSTDAVRFYEKAGLLQPKRQTNGYRIYTETDMYDLKIILALKELDFSIKEIHYLLELKRQLISIKCNNDSTEFLTNQIDYIKQKITFYETAYQLLLKLKTTIEHNNYAENQTELSILIDQLSYYGL</sequence>
<dbReference type="GO" id="GO:0003700">
    <property type="term" value="F:DNA-binding transcription factor activity"/>
    <property type="evidence" value="ECO:0007669"/>
    <property type="project" value="InterPro"/>
</dbReference>
<evidence type="ECO:0000313" key="6">
    <source>
        <dbReference type="EMBL" id="WYK00977.1"/>
    </source>
</evidence>
<dbReference type="GO" id="GO:0003677">
    <property type="term" value="F:DNA binding"/>
    <property type="evidence" value="ECO:0007669"/>
    <property type="project" value="UniProtKB-KW"/>
</dbReference>
<name>A0AAQ3W9C6_9ENTE</name>
<keyword evidence="3" id="KW-0238">DNA-binding</keyword>
<dbReference type="InterPro" id="IPR000551">
    <property type="entry name" value="MerR-type_HTH_dom"/>
</dbReference>
<evidence type="ECO:0000256" key="3">
    <source>
        <dbReference type="ARBA" id="ARBA00023125"/>
    </source>
</evidence>
<dbReference type="InterPro" id="IPR047057">
    <property type="entry name" value="MerR_fam"/>
</dbReference>
<dbReference type="RefSeq" id="WP_170923016.1">
    <property type="nucleotide sequence ID" value="NZ_CP147244.1"/>
</dbReference>
<dbReference type="SMART" id="SM00422">
    <property type="entry name" value="HTH_MERR"/>
    <property type="match status" value="1"/>
</dbReference>
<reference evidence="7" key="1">
    <citation type="submission" date="2017-05" db="EMBL/GenBank/DDBJ databases">
        <title>The Genome Sequence of EEnterococcus faecalis 9F2_4866.</title>
        <authorList>
            <consortium name="The Broad Institute Genomics Platform"/>
            <consortium name="The Broad Institute Genomic Center for Infectious Diseases"/>
            <person name="Earl A."/>
            <person name="Manson A."/>
            <person name="Schwartman J."/>
            <person name="Gilmore M."/>
            <person name="Abouelleil A."/>
            <person name="Cao P."/>
            <person name="Chapman S."/>
            <person name="Cusick C."/>
            <person name="Shea T."/>
            <person name="Young S."/>
            <person name="Neafsey D."/>
            <person name="Nusbaum C."/>
            <person name="Birren B."/>
        </authorList>
    </citation>
    <scope>NUCLEOTIDE SEQUENCE [LARGE SCALE GENOMIC DNA]</scope>
    <source>
        <strain evidence="7">7F3_DIV0205</strain>
    </source>
</reference>
<gene>
    <name evidence="6" type="ORF">A5821_002103</name>
</gene>
<evidence type="ECO:0000259" key="5">
    <source>
        <dbReference type="PROSITE" id="PS50937"/>
    </source>
</evidence>
<dbReference type="Proteomes" id="UP000194948">
    <property type="component" value="Chromosome"/>
</dbReference>
<dbReference type="EMBL" id="CP147244">
    <property type="protein sequence ID" value="WYK00977.1"/>
    <property type="molecule type" value="Genomic_DNA"/>
</dbReference>
<evidence type="ECO:0000313" key="7">
    <source>
        <dbReference type="Proteomes" id="UP000194948"/>
    </source>
</evidence>
<protein>
    <recommendedName>
        <fullName evidence="5">HTH merR-type domain-containing protein</fullName>
    </recommendedName>
</protein>
<dbReference type="Gene3D" id="1.10.1660.10">
    <property type="match status" value="1"/>
</dbReference>
<dbReference type="AlphaFoldDB" id="A0AAQ3W9C6"/>
<dbReference type="CDD" id="cd00592">
    <property type="entry name" value="HTH_MerR-like"/>
    <property type="match status" value="1"/>
</dbReference>
<keyword evidence="7" id="KW-1185">Reference proteome</keyword>
<evidence type="ECO:0000256" key="1">
    <source>
        <dbReference type="ARBA" id="ARBA00022491"/>
    </source>
</evidence>
<accession>A0AAQ3W9C6</accession>